<proteinExistence type="predicted"/>
<comment type="caution">
    <text evidence="2">The sequence shown here is derived from an EMBL/GenBank/DDBJ whole genome shotgun (WGS) entry which is preliminary data.</text>
</comment>
<protein>
    <submittedName>
        <fullName evidence="2">Uncharacterized protein</fullName>
    </submittedName>
</protein>
<evidence type="ECO:0000313" key="3">
    <source>
        <dbReference type="Proteomes" id="UP001153618"/>
    </source>
</evidence>
<keyword evidence="1" id="KW-0472">Membrane</keyword>
<evidence type="ECO:0000256" key="1">
    <source>
        <dbReference type="SAM" id="Phobius"/>
    </source>
</evidence>
<gene>
    <name evidence="2" type="ORF">POLS_LOCUS2361</name>
</gene>
<dbReference type="PANTHER" id="PTHR35186">
    <property type="entry name" value="ANK_REP_REGION DOMAIN-CONTAINING PROTEIN"/>
    <property type="match status" value="1"/>
</dbReference>
<organism evidence="2 3">
    <name type="scientific">Penicillium olsonii</name>
    <dbReference type="NCBI Taxonomy" id="99116"/>
    <lineage>
        <taxon>Eukaryota</taxon>
        <taxon>Fungi</taxon>
        <taxon>Dikarya</taxon>
        <taxon>Ascomycota</taxon>
        <taxon>Pezizomycotina</taxon>
        <taxon>Eurotiomycetes</taxon>
        <taxon>Eurotiomycetidae</taxon>
        <taxon>Eurotiales</taxon>
        <taxon>Aspergillaceae</taxon>
        <taxon>Penicillium</taxon>
    </lineage>
</organism>
<dbReference type="AlphaFoldDB" id="A0A9W4HHV1"/>
<keyword evidence="1" id="KW-0812">Transmembrane</keyword>
<accession>A0A9W4HHV1</accession>
<reference evidence="2" key="1">
    <citation type="submission" date="2021-07" db="EMBL/GenBank/DDBJ databases">
        <authorList>
            <person name="Branca A.L. A."/>
        </authorList>
    </citation>
    <scope>NUCLEOTIDE SEQUENCE</scope>
</reference>
<dbReference type="PANTHER" id="PTHR35186:SF4">
    <property type="entry name" value="PRION-INHIBITION AND PROPAGATION HELO DOMAIN-CONTAINING PROTEIN"/>
    <property type="match status" value="1"/>
</dbReference>
<keyword evidence="3" id="KW-1185">Reference proteome</keyword>
<dbReference type="Proteomes" id="UP001153618">
    <property type="component" value="Unassembled WGS sequence"/>
</dbReference>
<sequence>MGVIKPLFASLCIFVPAFVFKLLLGIQYIRFQDMSGIEIAGLALAVLPLVINQLDNYVQGLETLGDFRTKRYRSRLDQYASNLGSQQAAFINTLERSLEGVIEYEDGFDNLGQDELKAIWERPSVQSFLQKKLGRNYTPFLRTMGQLSVLLKELYRKLGWDEIPAEAQKSWDDSSSFNKEVKKFKDVFSKRTYEALFNQINLANEQLAKLMEQSDHRSRIQKKRISKRPPQRLRLNRKHAQSLHKAILHGKYWACSCRDQHMVHFLLDKPHIENVAANDQPSTPKFRMVFVCSRGVEHTEALANTHEIETKSINSQPTPGASEATTVTIQSTEVQHSNRKGKVRFTSTSQNESVSVITETPPLLSPISDICLALSTMTTKEATIAEKRYLGCVTDGSQWHYMYHLREISESPKTQSLAELLESSPTFPQAQKTGAFFFSQRERLSLAVNLAYNVLELHGN</sequence>
<dbReference type="EMBL" id="CAJVOS010000014">
    <property type="protein sequence ID" value="CAG8019543.1"/>
    <property type="molecule type" value="Genomic_DNA"/>
</dbReference>
<keyword evidence="1" id="KW-1133">Transmembrane helix</keyword>
<evidence type="ECO:0000313" key="2">
    <source>
        <dbReference type="EMBL" id="CAG8019543.1"/>
    </source>
</evidence>
<dbReference type="OrthoDB" id="3565018at2759"/>
<name>A0A9W4HHV1_PENOL</name>
<feature type="transmembrane region" description="Helical" evidence="1">
    <location>
        <begin position="6"/>
        <end position="24"/>
    </location>
</feature>